<dbReference type="OrthoDB" id="529131at2"/>
<keyword evidence="2 5" id="KW-0808">Transferase</keyword>
<dbReference type="GO" id="GO:0016757">
    <property type="term" value="F:glycosyltransferase activity"/>
    <property type="evidence" value="ECO:0007669"/>
    <property type="project" value="UniProtKB-KW"/>
</dbReference>
<gene>
    <name evidence="5" type="ORF">D3874_20165</name>
</gene>
<evidence type="ECO:0000259" key="4">
    <source>
        <dbReference type="Pfam" id="PF13439"/>
    </source>
</evidence>
<proteinExistence type="predicted"/>
<keyword evidence="6" id="KW-1185">Reference proteome</keyword>
<dbReference type="PANTHER" id="PTHR12526">
    <property type="entry name" value="GLYCOSYLTRANSFERASE"/>
    <property type="match status" value="1"/>
</dbReference>
<feature type="domain" description="Glycosyl transferase family 1" evidence="3">
    <location>
        <begin position="160"/>
        <end position="318"/>
    </location>
</feature>
<dbReference type="PANTHER" id="PTHR12526:SF510">
    <property type="entry name" value="D-INOSITOL 3-PHOSPHATE GLYCOSYLTRANSFERASE"/>
    <property type="match status" value="1"/>
</dbReference>
<dbReference type="InterPro" id="IPR028098">
    <property type="entry name" value="Glyco_trans_4-like_N"/>
</dbReference>
<reference evidence="5 6" key="1">
    <citation type="submission" date="2018-09" db="EMBL/GenBank/DDBJ databases">
        <authorList>
            <person name="Zhu H."/>
        </authorList>
    </citation>
    <scope>NUCLEOTIDE SEQUENCE [LARGE SCALE GENOMIC DNA]</scope>
    <source>
        <strain evidence="5 6">K1W22B-8</strain>
    </source>
</reference>
<name>A0A418WG61_9PROT</name>
<dbReference type="RefSeq" id="WP_119780095.1">
    <property type="nucleotide sequence ID" value="NZ_QYUK01000011.1"/>
</dbReference>
<evidence type="ECO:0000259" key="3">
    <source>
        <dbReference type="Pfam" id="PF00534"/>
    </source>
</evidence>
<evidence type="ECO:0000256" key="2">
    <source>
        <dbReference type="ARBA" id="ARBA00022679"/>
    </source>
</evidence>
<accession>A0A418WG61</accession>
<dbReference type="CDD" id="cd03811">
    <property type="entry name" value="GT4_GT28_WabH-like"/>
    <property type="match status" value="1"/>
</dbReference>
<evidence type="ECO:0000313" key="5">
    <source>
        <dbReference type="EMBL" id="RJF89001.1"/>
    </source>
</evidence>
<evidence type="ECO:0000256" key="1">
    <source>
        <dbReference type="ARBA" id="ARBA00022676"/>
    </source>
</evidence>
<feature type="domain" description="Glycosyltransferase subfamily 4-like N-terminal" evidence="4">
    <location>
        <begin position="14"/>
        <end position="152"/>
    </location>
</feature>
<dbReference type="SUPFAM" id="SSF53756">
    <property type="entry name" value="UDP-Glycosyltransferase/glycogen phosphorylase"/>
    <property type="match status" value="1"/>
</dbReference>
<protein>
    <submittedName>
        <fullName evidence="5">Glycosyltransferase</fullName>
    </submittedName>
</protein>
<dbReference type="Gene3D" id="3.40.50.2000">
    <property type="entry name" value="Glycogen Phosphorylase B"/>
    <property type="match status" value="2"/>
</dbReference>
<dbReference type="Pfam" id="PF13439">
    <property type="entry name" value="Glyco_transf_4"/>
    <property type="match status" value="1"/>
</dbReference>
<evidence type="ECO:0000313" key="6">
    <source>
        <dbReference type="Proteomes" id="UP000284605"/>
    </source>
</evidence>
<dbReference type="Pfam" id="PF00534">
    <property type="entry name" value="Glycos_transf_1"/>
    <property type="match status" value="1"/>
</dbReference>
<dbReference type="AlphaFoldDB" id="A0A418WG61"/>
<organism evidence="5 6">
    <name type="scientific">Oleomonas cavernae</name>
    <dbReference type="NCBI Taxonomy" id="2320859"/>
    <lineage>
        <taxon>Bacteria</taxon>
        <taxon>Pseudomonadati</taxon>
        <taxon>Pseudomonadota</taxon>
        <taxon>Alphaproteobacteria</taxon>
        <taxon>Acetobacterales</taxon>
        <taxon>Acetobacteraceae</taxon>
        <taxon>Oleomonas</taxon>
    </lineage>
</organism>
<sequence>MTKRLIHIHLGIKGGAERFFVNLVNGLAERGVEQMAIIWPDREWRDEISSVAQIREMHFSRSHLARFFINRRIAKLIREFQPRAMMSWMSQASRWIPDNPNLLTAARLGDYPIKLDYFEDCDWLVCNTPDIARHCASLGWPAERARVISNFTTTQPCRPISRAALDTPEDAFVVLGMGRFVDRKGFDTLIEAVAKVEGAYLWLLGEGEEQANLVAQAQRLGLGERIRMPGWAAKPDPYLMACDAFCIPSSHEPLGNVVLEAWALGKPVVSTASEGPSWLISDDADGLMAPIGDAPVIAAALNRLKAEPGLGARLAAAGTAKLAQEFSRDVICDRYMEFFFETPLHPKRKHK</sequence>
<dbReference type="InterPro" id="IPR001296">
    <property type="entry name" value="Glyco_trans_1"/>
</dbReference>
<dbReference type="EMBL" id="QYUK01000011">
    <property type="protein sequence ID" value="RJF89001.1"/>
    <property type="molecule type" value="Genomic_DNA"/>
</dbReference>
<keyword evidence="1" id="KW-0328">Glycosyltransferase</keyword>
<dbReference type="Proteomes" id="UP000284605">
    <property type="component" value="Unassembled WGS sequence"/>
</dbReference>
<comment type="caution">
    <text evidence="5">The sequence shown here is derived from an EMBL/GenBank/DDBJ whole genome shotgun (WGS) entry which is preliminary data.</text>
</comment>